<dbReference type="AlphaFoldDB" id="A0A0B6XF12"/>
<protein>
    <submittedName>
        <fullName evidence="6">Putative phage protein</fullName>
    </submittedName>
</protein>
<proteinExistence type="inferred from homology"/>
<gene>
    <name evidence="6" type="ORF">XBW1_mp0051</name>
</gene>
<evidence type="ECO:0000313" key="7">
    <source>
        <dbReference type="Proteomes" id="UP000032930"/>
    </source>
</evidence>
<dbReference type="InterPro" id="IPR010982">
    <property type="entry name" value="Lambda_DNA-bd_dom_sf"/>
</dbReference>
<keyword evidence="4" id="KW-0804">Transcription</keyword>
<evidence type="ECO:0000256" key="1">
    <source>
        <dbReference type="ARBA" id="ARBA00006157"/>
    </source>
</evidence>
<evidence type="ECO:0000256" key="4">
    <source>
        <dbReference type="ARBA" id="ARBA00023163"/>
    </source>
</evidence>
<dbReference type="EMBL" id="FO818638">
    <property type="protein sequence ID" value="CDM92170.1"/>
    <property type="molecule type" value="Genomic_DNA"/>
</dbReference>
<dbReference type="SUPFAM" id="SSF47413">
    <property type="entry name" value="lambda repressor-like DNA-binding domains"/>
    <property type="match status" value="1"/>
</dbReference>
<keyword evidence="2" id="KW-0805">Transcription regulation</keyword>
<evidence type="ECO:0000256" key="2">
    <source>
        <dbReference type="ARBA" id="ARBA00023015"/>
    </source>
</evidence>
<keyword evidence="3" id="KW-0238">DNA-binding</keyword>
<dbReference type="RefSeq" id="WP_052726126.1">
    <property type="nucleotide sequence ID" value="NZ_CAWMEF010000003.1"/>
</dbReference>
<sequence length="120" mass="14064">MKKKYLNRTAENTAICQPNVKNSPHLKPDWPPIKVYFELRKKGLCLPKAKNGILHDALHRPCPTGEWAIATYLGLEPPDIWPSRYRYDYNKSEKYLKDKSKYGQIINMISEELFLTKNNK</sequence>
<dbReference type="Pfam" id="PF13693">
    <property type="entry name" value="HTH_35"/>
    <property type="match status" value="1"/>
</dbReference>
<evidence type="ECO:0000259" key="5">
    <source>
        <dbReference type="Pfam" id="PF13693"/>
    </source>
</evidence>
<reference evidence="6 7" key="1">
    <citation type="submission" date="2014-02" db="EMBL/GenBank/DDBJ databases">
        <authorList>
            <person name="Genoscope - CEA"/>
        </authorList>
    </citation>
    <scope>NUCLEOTIDE SEQUENCE [LARGE SCALE GENOMIC DNA]</scope>
    <source>
        <strain evidence="6 7">CS03</strain>
        <plasmid evidence="7">Plasmid</plasmid>
    </source>
</reference>
<dbReference type="InterPro" id="IPR038722">
    <property type="entry name" value="Ner_HTH_dom"/>
</dbReference>
<accession>A0A0B6XF12</accession>
<comment type="similarity">
    <text evidence="1">Belongs to the ner transcriptional regulatory family.</text>
</comment>
<dbReference type="Proteomes" id="UP000032930">
    <property type="component" value="Plasmid megaplasmid"/>
</dbReference>
<dbReference type="GO" id="GO:0003677">
    <property type="term" value="F:DNA binding"/>
    <property type="evidence" value="ECO:0007669"/>
    <property type="project" value="UniProtKB-KW"/>
</dbReference>
<evidence type="ECO:0000313" key="6">
    <source>
        <dbReference type="EMBL" id="CDM92170.1"/>
    </source>
</evidence>
<organism evidence="6 7">
    <name type="scientific">Xenorhabdus bovienii</name>
    <name type="common">Xenorhabdus nematophila subsp. bovienii</name>
    <dbReference type="NCBI Taxonomy" id="40576"/>
    <lineage>
        <taxon>Bacteria</taxon>
        <taxon>Pseudomonadati</taxon>
        <taxon>Pseudomonadota</taxon>
        <taxon>Gammaproteobacteria</taxon>
        <taxon>Enterobacterales</taxon>
        <taxon>Morganellaceae</taxon>
        <taxon>Xenorhabdus</taxon>
    </lineage>
</organism>
<name>A0A0B6XF12_XENBV</name>
<feature type="domain" description="Ner winged helix-turn-helix DNA-binding" evidence="5">
    <location>
        <begin position="29"/>
        <end position="91"/>
    </location>
</feature>
<dbReference type="Gene3D" id="1.10.260.40">
    <property type="entry name" value="lambda repressor-like DNA-binding domains"/>
    <property type="match status" value="1"/>
</dbReference>
<evidence type="ECO:0000256" key="3">
    <source>
        <dbReference type="ARBA" id="ARBA00023125"/>
    </source>
</evidence>
<dbReference type="KEGG" id="xbv:XBW1_mp0051"/>